<dbReference type="EMBL" id="CM000882">
    <property type="protein sequence ID" value="PNT69539.1"/>
    <property type="molecule type" value="Genomic_DNA"/>
</dbReference>
<evidence type="ECO:0000313" key="2">
    <source>
        <dbReference type="EnsemblPlants" id="PNT69539"/>
    </source>
</evidence>
<evidence type="ECO:0000313" key="3">
    <source>
        <dbReference type="Proteomes" id="UP000008810"/>
    </source>
</evidence>
<name>A0A2K2D5J2_BRADI</name>
<reference evidence="1" key="2">
    <citation type="submission" date="2017-06" db="EMBL/GenBank/DDBJ databases">
        <title>WGS assembly of Brachypodium distachyon.</title>
        <authorList>
            <consortium name="The International Brachypodium Initiative"/>
            <person name="Lucas S."/>
            <person name="Harmon-Smith M."/>
            <person name="Lail K."/>
            <person name="Tice H."/>
            <person name="Grimwood J."/>
            <person name="Bruce D."/>
            <person name="Barry K."/>
            <person name="Shu S."/>
            <person name="Lindquist E."/>
            <person name="Wang M."/>
            <person name="Pitluck S."/>
            <person name="Vogel J.P."/>
            <person name="Garvin D.F."/>
            <person name="Mockler T.C."/>
            <person name="Schmutz J."/>
            <person name="Rokhsar D."/>
            <person name="Bevan M.W."/>
        </authorList>
    </citation>
    <scope>NUCLEOTIDE SEQUENCE</scope>
    <source>
        <strain evidence="1">Bd21</strain>
    </source>
</reference>
<evidence type="ECO:0000313" key="1">
    <source>
        <dbReference type="EMBL" id="PNT69539.1"/>
    </source>
</evidence>
<reference evidence="2" key="3">
    <citation type="submission" date="2018-08" db="UniProtKB">
        <authorList>
            <consortium name="EnsemblPlants"/>
        </authorList>
    </citation>
    <scope>IDENTIFICATION</scope>
    <source>
        <strain evidence="2">cv. Bd21</strain>
    </source>
</reference>
<organism evidence="1">
    <name type="scientific">Brachypodium distachyon</name>
    <name type="common">Purple false brome</name>
    <name type="synonym">Trachynia distachya</name>
    <dbReference type="NCBI Taxonomy" id="15368"/>
    <lineage>
        <taxon>Eukaryota</taxon>
        <taxon>Viridiplantae</taxon>
        <taxon>Streptophyta</taxon>
        <taxon>Embryophyta</taxon>
        <taxon>Tracheophyta</taxon>
        <taxon>Spermatophyta</taxon>
        <taxon>Magnoliopsida</taxon>
        <taxon>Liliopsida</taxon>
        <taxon>Poales</taxon>
        <taxon>Poaceae</taxon>
        <taxon>BOP clade</taxon>
        <taxon>Pooideae</taxon>
        <taxon>Stipodae</taxon>
        <taxon>Brachypodieae</taxon>
        <taxon>Brachypodium</taxon>
    </lineage>
</organism>
<sequence>MASVEEGLYSSTDDYSQYTCTRFFPSGNCYHKPCNEFCGHRLSGYGKCLATGCQCSYYCQPPPSK</sequence>
<dbReference type="InParanoid" id="A0A2K2D5J2"/>
<dbReference type="Proteomes" id="UP000008810">
    <property type="component" value="Chromosome 3"/>
</dbReference>
<dbReference type="Gramene" id="PNT69539">
    <property type="protein sequence ID" value="PNT69539"/>
    <property type="gene ID" value="BRADI_3g57335v3"/>
</dbReference>
<accession>A0A2K2D5J2</accession>
<evidence type="ECO:0008006" key="4">
    <source>
        <dbReference type="Google" id="ProtNLM"/>
    </source>
</evidence>
<proteinExistence type="predicted"/>
<keyword evidence="3" id="KW-1185">Reference proteome</keyword>
<gene>
    <name evidence="1" type="ORF">BRADI_3g57335v3</name>
</gene>
<dbReference type="AlphaFoldDB" id="A0A2K2D5J2"/>
<protein>
    <recommendedName>
        <fullName evidence="4">Knottin scorpion toxin-like domain-containing protein</fullName>
    </recommendedName>
</protein>
<dbReference type="EnsemblPlants" id="PNT69539">
    <property type="protein sequence ID" value="PNT69539"/>
    <property type="gene ID" value="BRADI_3g57335v3"/>
</dbReference>
<reference evidence="1 2" key="1">
    <citation type="journal article" date="2010" name="Nature">
        <title>Genome sequencing and analysis of the model grass Brachypodium distachyon.</title>
        <authorList>
            <consortium name="International Brachypodium Initiative"/>
        </authorList>
    </citation>
    <scope>NUCLEOTIDE SEQUENCE [LARGE SCALE GENOMIC DNA]</scope>
    <source>
        <strain evidence="1 2">Bd21</strain>
    </source>
</reference>